<evidence type="ECO:0000313" key="1">
    <source>
        <dbReference type="EMBL" id="KAI3725288.1"/>
    </source>
</evidence>
<keyword evidence="2" id="KW-1185">Reference proteome</keyword>
<gene>
    <name evidence="1" type="ORF">L1987_65071</name>
</gene>
<proteinExistence type="predicted"/>
<organism evidence="1 2">
    <name type="scientific">Smallanthus sonchifolius</name>
    <dbReference type="NCBI Taxonomy" id="185202"/>
    <lineage>
        <taxon>Eukaryota</taxon>
        <taxon>Viridiplantae</taxon>
        <taxon>Streptophyta</taxon>
        <taxon>Embryophyta</taxon>
        <taxon>Tracheophyta</taxon>
        <taxon>Spermatophyta</taxon>
        <taxon>Magnoliopsida</taxon>
        <taxon>eudicotyledons</taxon>
        <taxon>Gunneridae</taxon>
        <taxon>Pentapetalae</taxon>
        <taxon>asterids</taxon>
        <taxon>campanulids</taxon>
        <taxon>Asterales</taxon>
        <taxon>Asteraceae</taxon>
        <taxon>Asteroideae</taxon>
        <taxon>Heliantheae alliance</taxon>
        <taxon>Millerieae</taxon>
        <taxon>Smallanthus</taxon>
    </lineage>
</organism>
<name>A0ACB9BTN1_9ASTR</name>
<dbReference type="Proteomes" id="UP001056120">
    <property type="component" value="Linkage Group LG22"/>
</dbReference>
<sequence>MLSSTDPSPPPVSASVRELSSLTLSLVLGFVWVWVFEVRRSSEGEAGTVKVMGPHLSSPTHFLPPSSQPLAPWTLLYPTVQILPLFLLTAHVILMPTTCSTKSLPEEVVQFQFEWVEFGVGPDAGWFEAAGRGDEIGDDSTTTHDRCYNCLWKKSLVAVCMYWAVSACSLYQPTVFAHFVCMAVERFTNLLGLL</sequence>
<evidence type="ECO:0000313" key="2">
    <source>
        <dbReference type="Proteomes" id="UP001056120"/>
    </source>
</evidence>
<comment type="caution">
    <text evidence="1">The sequence shown here is derived from an EMBL/GenBank/DDBJ whole genome shotgun (WGS) entry which is preliminary data.</text>
</comment>
<reference evidence="1 2" key="2">
    <citation type="journal article" date="2022" name="Mol. Ecol. Resour.">
        <title>The genomes of chicory, endive, great burdock and yacon provide insights into Asteraceae paleo-polyploidization history and plant inulin production.</title>
        <authorList>
            <person name="Fan W."/>
            <person name="Wang S."/>
            <person name="Wang H."/>
            <person name="Wang A."/>
            <person name="Jiang F."/>
            <person name="Liu H."/>
            <person name="Zhao H."/>
            <person name="Xu D."/>
            <person name="Zhang Y."/>
        </authorList>
    </citation>
    <scope>NUCLEOTIDE SEQUENCE [LARGE SCALE GENOMIC DNA]</scope>
    <source>
        <strain evidence="2">cv. Yunnan</strain>
        <tissue evidence="1">Leaves</tissue>
    </source>
</reference>
<dbReference type="EMBL" id="CM042039">
    <property type="protein sequence ID" value="KAI3725288.1"/>
    <property type="molecule type" value="Genomic_DNA"/>
</dbReference>
<reference evidence="2" key="1">
    <citation type="journal article" date="2022" name="Mol. Ecol. Resour.">
        <title>The genomes of chicory, endive, great burdock and yacon provide insights into Asteraceae palaeo-polyploidization history and plant inulin production.</title>
        <authorList>
            <person name="Fan W."/>
            <person name="Wang S."/>
            <person name="Wang H."/>
            <person name="Wang A."/>
            <person name="Jiang F."/>
            <person name="Liu H."/>
            <person name="Zhao H."/>
            <person name="Xu D."/>
            <person name="Zhang Y."/>
        </authorList>
    </citation>
    <scope>NUCLEOTIDE SEQUENCE [LARGE SCALE GENOMIC DNA]</scope>
    <source>
        <strain evidence="2">cv. Yunnan</strain>
    </source>
</reference>
<protein>
    <submittedName>
        <fullName evidence="1">Uncharacterized protein</fullName>
    </submittedName>
</protein>
<accession>A0ACB9BTN1</accession>